<sequence>MTAEEQKAFQIQHGEKYIQLKNYTDQLEAELRETKTKMQALTTSNEELREAYKEKSRKCRNWEKMASFRLLYLEGALLSDSSQPSVRQFPSPTRSTMAPMHMQQQEEPHIAQASQFSRPSMRPLARPYPGETPNPSMRNTMLSMGRPKTPRQTQRPNVGIFERFSRPQLGSLRDFAATGSVVKKSDRTTENPASSLPTGWVPLQKQSKHYHQEDSLMAKPMYSPGSAIQRAKPLFELSEVATEVSCKRGKKPPIIVPSSAKPAIPFDSEMILNSSRETRLGHSRSQIGLASLTFELAGLHDFTTETTTDGHTKQGVELQTRSRSDDTVIPFTKDEAVNADVATPFSPLSSRMSISLAPLKTTPHTARKASRSPAVRSSRVVQRYQYTPQFLAPIQIKCLTCMCWQLARLRNPDDLIAEASERRRIADELVQLEDRHRLKQEELSRISKREKEKNVQRGPL</sequence>
<accession>A0AAD9G683</accession>
<evidence type="ECO:0000313" key="3">
    <source>
        <dbReference type="EMBL" id="KAK1932590.1"/>
    </source>
</evidence>
<keyword evidence="1" id="KW-0175">Coiled coil</keyword>
<feature type="region of interest" description="Disordered" evidence="2">
    <location>
        <begin position="440"/>
        <end position="460"/>
    </location>
</feature>
<dbReference type="Proteomes" id="UP001259832">
    <property type="component" value="Unassembled WGS sequence"/>
</dbReference>
<protein>
    <submittedName>
        <fullName evidence="3">Uncharacterized protein</fullName>
    </submittedName>
</protein>
<evidence type="ECO:0000313" key="4">
    <source>
        <dbReference type="Proteomes" id="UP001259832"/>
    </source>
</evidence>
<organism evidence="3 4">
    <name type="scientific">Phytophthora citrophthora</name>
    <dbReference type="NCBI Taxonomy" id="4793"/>
    <lineage>
        <taxon>Eukaryota</taxon>
        <taxon>Sar</taxon>
        <taxon>Stramenopiles</taxon>
        <taxon>Oomycota</taxon>
        <taxon>Peronosporomycetes</taxon>
        <taxon>Peronosporales</taxon>
        <taxon>Peronosporaceae</taxon>
        <taxon>Phytophthora</taxon>
    </lineage>
</organism>
<gene>
    <name evidence="3" type="ORF">P3T76_012174</name>
</gene>
<evidence type="ECO:0000256" key="2">
    <source>
        <dbReference type="SAM" id="MobiDB-lite"/>
    </source>
</evidence>
<name>A0AAD9G683_9STRA</name>
<feature type="coiled-coil region" evidence="1">
    <location>
        <begin position="17"/>
        <end position="65"/>
    </location>
</feature>
<dbReference type="AlphaFoldDB" id="A0AAD9G683"/>
<comment type="caution">
    <text evidence="3">The sequence shown here is derived from an EMBL/GenBank/DDBJ whole genome shotgun (WGS) entry which is preliminary data.</text>
</comment>
<evidence type="ECO:0000256" key="1">
    <source>
        <dbReference type="SAM" id="Coils"/>
    </source>
</evidence>
<dbReference type="EMBL" id="JASMQC010000029">
    <property type="protein sequence ID" value="KAK1932590.1"/>
    <property type="molecule type" value="Genomic_DNA"/>
</dbReference>
<proteinExistence type="predicted"/>
<reference evidence="3" key="1">
    <citation type="submission" date="2023-08" db="EMBL/GenBank/DDBJ databases">
        <title>Reference Genome Resource for the Citrus Pathogen Phytophthora citrophthora.</title>
        <authorList>
            <person name="Moller H."/>
            <person name="Coetzee B."/>
            <person name="Rose L.J."/>
            <person name="Van Niekerk J.M."/>
        </authorList>
    </citation>
    <scope>NUCLEOTIDE SEQUENCE</scope>
    <source>
        <strain evidence="3">STE-U-9442</strain>
    </source>
</reference>
<keyword evidence="4" id="KW-1185">Reference proteome</keyword>